<dbReference type="InterPro" id="IPR039536">
    <property type="entry name" value="TetR_C_Proteobacteria"/>
</dbReference>
<dbReference type="GO" id="GO:0000976">
    <property type="term" value="F:transcription cis-regulatory region binding"/>
    <property type="evidence" value="ECO:0007669"/>
    <property type="project" value="TreeGrafter"/>
</dbReference>
<dbReference type="InterPro" id="IPR050109">
    <property type="entry name" value="HTH-type_TetR-like_transc_reg"/>
</dbReference>
<dbReference type="PROSITE" id="PS50977">
    <property type="entry name" value="HTH_TETR_2"/>
    <property type="match status" value="1"/>
</dbReference>
<organism evidence="4 5">
    <name type="scientific">Bradyrhizobium barranii subsp. apii</name>
    <dbReference type="NCBI Taxonomy" id="2819348"/>
    <lineage>
        <taxon>Bacteria</taxon>
        <taxon>Pseudomonadati</taxon>
        <taxon>Pseudomonadota</taxon>
        <taxon>Alphaproteobacteria</taxon>
        <taxon>Hyphomicrobiales</taxon>
        <taxon>Nitrobacteraceae</taxon>
        <taxon>Bradyrhizobium</taxon>
        <taxon>Bradyrhizobium barranii</taxon>
    </lineage>
</organism>
<dbReference type="Gene3D" id="1.10.10.60">
    <property type="entry name" value="Homeodomain-like"/>
    <property type="match status" value="1"/>
</dbReference>
<dbReference type="Gene3D" id="1.10.357.10">
    <property type="entry name" value="Tetracycline Repressor, domain 2"/>
    <property type="match status" value="1"/>
</dbReference>
<reference evidence="4" key="1">
    <citation type="journal article" date="2017" name="Syst. Appl. Microbiol.">
        <title>Soybeans inoculated with root zone soils of Canadian native legumes harbour diverse and novel Bradyrhizobium spp. that possess agricultural potential.</title>
        <authorList>
            <person name="Bromfield E.S.P."/>
            <person name="Cloutier S."/>
            <person name="Tambong J.T."/>
            <person name="Tran Thi T.V."/>
        </authorList>
    </citation>
    <scope>NUCLEOTIDE SEQUENCE</scope>
    <source>
        <strain evidence="4">1S5</strain>
    </source>
</reference>
<dbReference type="PANTHER" id="PTHR30055">
    <property type="entry name" value="HTH-TYPE TRANSCRIPTIONAL REGULATOR RUTR"/>
    <property type="match status" value="1"/>
</dbReference>
<dbReference type="GO" id="GO:0003700">
    <property type="term" value="F:DNA-binding transcription factor activity"/>
    <property type="evidence" value="ECO:0007669"/>
    <property type="project" value="TreeGrafter"/>
</dbReference>
<keyword evidence="3" id="KW-0804">Transcription</keyword>
<name>A0A8T5VET7_9BRAD</name>
<dbReference type="AlphaFoldDB" id="A0A8T5VET7"/>
<protein>
    <submittedName>
        <fullName evidence="4">TetR/AcrR family transcriptional regulator</fullName>
    </submittedName>
</protein>
<keyword evidence="2" id="KW-0238">DNA-binding</keyword>
<dbReference type="Pfam" id="PF14246">
    <property type="entry name" value="TetR_C_7"/>
    <property type="match status" value="1"/>
</dbReference>
<proteinExistence type="predicted"/>
<dbReference type="PANTHER" id="PTHR30055:SF146">
    <property type="entry name" value="HTH-TYPE TRANSCRIPTIONAL DUAL REGULATOR CECR"/>
    <property type="match status" value="1"/>
</dbReference>
<evidence type="ECO:0000313" key="5">
    <source>
        <dbReference type="Proteomes" id="UP000551709"/>
    </source>
</evidence>
<sequence length="251" mass="27789">MEFGPTESAPRHGTAQHAVGFDVLARSIEGNWIDMKRPHKGEAGAAIGLFTEKRQEIIDGARRVFLDMGFDGASINEIARASAVSKGTIYSYFTSKEELFAALVEADRTKAAECLFDYDSEEPDVERTLRRIGETFMLMMVQPDHIRLTRLVIGAAEKFPVIGRTFFDAGPREGSDRLADLLAQLTQQGYLAIDDCEIAAFQFFNLCQGNIVRKLMFGVEQLQMSAAVESTVRFAVGAFLRAYGTGSPRRT</sequence>
<dbReference type="FunFam" id="1.10.10.60:FF:000141">
    <property type="entry name" value="TetR family transcriptional regulator"/>
    <property type="match status" value="1"/>
</dbReference>
<dbReference type="PROSITE" id="PS01081">
    <property type="entry name" value="HTH_TETR_1"/>
    <property type="match status" value="1"/>
</dbReference>
<dbReference type="SUPFAM" id="SSF46689">
    <property type="entry name" value="Homeodomain-like"/>
    <property type="match status" value="1"/>
</dbReference>
<dbReference type="InterPro" id="IPR009057">
    <property type="entry name" value="Homeodomain-like_sf"/>
</dbReference>
<dbReference type="EMBL" id="CP096255">
    <property type="protein sequence ID" value="UPT89191.1"/>
    <property type="molecule type" value="Genomic_DNA"/>
</dbReference>
<dbReference type="InterPro" id="IPR023772">
    <property type="entry name" value="DNA-bd_HTH_TetR-type_CS"/>
</dbReference>
<dbReference type="RefSeq" id="WP_224580906.1">
    <property type="nucleotide sequence ID" value="NZ_CP096255.1"/>
</dbReference>
<evidence type="ECO:0000256" key="3">
    <source>
        <dbReference type="ARBA" id="ARBA00023163"/>
    </source>
</evidence>
<dbReference type="Pfam" id="PF00440">
    <property type="entry name" value="TetR_N"/>
    <property type="match status" value="1"/>
</dbReference>
<evidence type="ECO:0000256" key="2">
    <source>
        <dbReference type="ARBA" id="ARBA00023125"/>
    </source>
</evidence>
<keyword evidence="1" id="KW-0805">Transcription regulation</keyword>
<dbReference type="InterPro" id="IPR001647">
    <property type="entry name" value="HTH_TetR"/>
</dbReference>
<evidence type="ECO:0000256" key="1">
    <source>
        <dbReference type="ARBA" id="ARBA00023015"/>
    </source>
</evidence>
<dbReference type="Proteomes" id="UP000551709">
    <property type="component" value="Chromosome"/>
</dbReference>
<dbReference type="PRINTS" id="PR00455">
    <property type="entry name" value="HTHTETR"/>
</dbReference>
<evidence type="ECO:0000313" key="4">
    <source>
        <dbReference type="EMBL" id="UPT89191.1"/>
    </source>
</evidence>
<gene>
    <name evidence="4" type="ORF">HAP41_0000009530</name>
</gene>
<reference evidence="4" key="2">
    <citation type="submission" date="2022-04" db="EMBL/GenBank/DDBJ databases">
        <authorList>
            <person name="Bromfield E.S.P."/>
            <person name="Cloutier S."/>
        </authorList>
    </citation>
    <scope>NUCLEOTIDE SEQUENCE</scope>
    <source>
        <strain evidence="4">1S5</strain>
    </source>
</reference>
<accession>A0A8T5VET7</accession>